<proteinExistence type="inferred from homology"/>
<dbReference type="Pfam" id="PF02733">
    <property type="entry name" value="Dak1"/>
    <property type="match status" value="1"/>
</dbReference>
<evidence type="ECO:0000259" key="13">
    <source>
        <dbReference type="PROSITE" id="PS51480"/>
    </source>
</evidence>
<reference evidence="16" key="1">
    <citation type="submission" date="2016-03" db="EMBL/GenBank/DDBJ databases">
        <authorList>
            <person name="Ploux O."/>
        </authorList>
    </citation>
    <scope>NUCLEOTIDE SEQUENCE [LARGE SCALE GENOMIC DNA]</scope>
    <source>
        <strain evidence="16">UK7</strain>
    </source>
</reference>
<dbReference type="SUPFAM" id="SSF101473">
    <property type="entry name" value="DhaL-like"/>
    <property type="match status" value="1"/>
</dbReference>
<gene>
    <name evidence="15" type="ORF">RCO7_08897</name>
</gene>
<evidence type="ECO:0000256" key="11">
    <source>
        <dbReference type="PIRSR" id="PIRSR612734-1"/>
    </source>
</evidence>
<keyword evidence="16" id="KW-1185">Reference proteome</keyword>
<dbReference type="InterPro" id="IPR036117">
    <property type="entry name" value="DhaL_dom_sf"/>
</dbReference>
<feature type="active site" description="Tele-hemiaminal-histidine intermediate" evidence="11">
    <location>
        <position position="225"/>
    </location>
</feature>
<feature type="binding site" evidence="12">
    <location>
        <position position="112"/>
    </location>
    <ligand>
        <name>substrate</name>
    </ligand>
</feature>
<dbReference type="STRING" id="914237.A0A1E1KJF9"/>
<evidence type="ECO:0000256" key="9">
    <source>
        <dbReference type="ARBA" id="ARBA00047974"/>
    </source>
</evidence>
<comment type="pathway">
    <text evidence="2">Polyol metabolism; glycerol fermentation; glycerone phosphate from glycerol (oxidative route): step 2/2.</text>
</comment>
<organism evidence="15 16">
    <name type="scientific">Rhynchosporium graminicola</name>
    <dbReference type="NCBI Taxonomy" id="2792576"/>
    <lineage>
        <taxon>Eukaryota</taxon>
        <taxon>Fungi</taxon>
        <taxon>Dikarya</taxon>
        <taxon>Ascomycota</taxon>
        <taxon>Pezizomycotina</taxon>
        <taxon>Leotiomycetes</taxon>
        <taxon>Helotiales</taxon>
        <taxon>Ploettnerulaceae</taxon>
        <taxon>Rhynchosporium</taxon>
    </lineage>
</organism>
<dbReference type="FunFam" id="3.40.50.10440:FF:000001">
    <property type="entry name" value="Dihydroxyacetone kinase, DhaK subunit"/>
    <property type="match status" value="1"/>
</dbReference>
<dbReference type="PROSITE" id="PS51480">
    <property type="entry name" value="DHAL"/>
    <property type="match status" value="1"/>
</dbReference>
<evidence type="ECO:0000256" key="6">
    <source>
        <dbReference type="ARBA" id="ARBA00022777"/>
    </source>
</evidence>
<dbReference type="InterPro" id="IPR012734">
    <property type="entry name" value="DhaK_ATP"/>
</dbReference>
<dbReference type="GO" id="GO:0005829">
    <property type="term" value="C:cytosol"/>
    <property type="evidence" value="ECO:0007669"/>
    <property type="project" value="TreeGrafter"/>
</dbReference>
<evidence type="ECO:0000313" key="16">
    <source>
        <dbReference type="Proteomes" id="UP000178129"/>
    </source>
</evidence>
<evidence type="ECO:0000256" key="12">
    <source>
        <dbReference type="PIRSR" id="PIRSR612734-2"/>
    </source>
</evidence>
<comment type="catalytic activity">
    <reaction evidence="10">
        <text>dihydroxyacetone + ATP = dihydroxyacetone phosphate + ADP + H(+)</text>
        <dbReference type="Rhea" id="RHEA:15773"/>
        <dbReference type="ChEBI" id="CHEBI:15378"/>
        <dbReference type="ChEBI" id="CHEBI:16016"/>
        <dbReference type="ChEBI" id="CHEBI:30616"/>
        <dbReference type="ChEBI" id="CHEBI:57642"/>
        <dbReference type="ChEBI" id="CHEBI:456216"/>
        <dbReference type="EC" id="2.7.1.29"/>
    </reaction>
</comment>
<dbReference type="AlphaFoldDB" id="A0A1E1KJF9"/>
<evidence type="ECO:0000259" key="14">
    <source>
        <dbReference type="PROSITE" id="PS51481"/>
    </source>
</evidence>
<keyword evidence="4" id="KW-0808">Transferase</keyword>
<dbReference type="EMBL" id="FJUW01000014">
    <property type="protein sequence ID" value="CZS98166.1"/>
    <property type="molecule type" value="Genomic_DNA"/>
</dbReference>
<evidence type="ECO:0000256" key="8">
    <source>
        <dbReference type="ARBA" id="ARBA00022840"/>
    </source>
</evidence>
<evidence type="ECO:0000256" key="1">
    <source>
        <dbReference type="ARBA" id="ARBA00003264"/>
    </source>
</evidence>
<evidence type="ECO:0000256" key="5">
    <source>
        <dbReference type="ARBA" id="ARBA00022741"/>
    </source>
</evidence>
<dbReference type="PANTHER" id="PTHR28629:SF1">
    <property type="entry name" value="YALI0F01606P"/>
    <property type="match status" value="1"/>
</dbReference>
<dbReference type="InterPro" id="IPR004006">
    <property type="entry name" value="DhaK_dom"/>
</dbReference>
<dbReference type="PROSITE" id="PS51481">
    <property type="entry name" value="DHAK"/>
    <property type="match status" value="1"/>
</dbReference>
<accession>A0A1E1KJF9</accession>
<comment type="function">
    <text evidence="1">Catalyzes both the phosphorylation of dihydroxyacetone and of glyceraldehyde.</text>
</comment>
<dbReference type="InterPro" id="IPR050861">
    <property type="entry name" value="Dihydroxyacetone_Kinase"/>
</dbReference>
<comment type="caution">
    <text evidence="15">The sequence shown here is derived from an EMBL/GenBank/DDBJ whole genome shotgun (WGS) entry which is preliminary data.</text>
</comment>
<dbReference type="Gene3D" id="1.25.40.340">
    <property type="match status" value="1"/>
</dbReference>
<dbReference type="GO" id="GO:0050354">
    <property type="term" value="F:triokinase activity"/>
    <property type="evidence" value="ECO:0007669"/>
    <property type="project" value="UniProtKB-EC"/>
</dbReference>
<protein>
    <submittedName>
        <fullName evidence="15">Related to dihydroxyacetone kinase</fullName>
    </submittedName>
</protein>
<dbReference type="FunFam" id="3.30.1180.20:FF:000001">
    <property type="entry name" value="Dihydroxyacetone kinase 1"/>
    <property type="match status" value="1"/>
</dbReference>
<name>A0A1E1KJF9_9HELO</name>
<keyword evidence="8" id="KW-0067">ATP-binding</keyword>
<dbReference type="GO" id="GO:0005524">
    <property type="term" value="F:ATP binding"/>
    <property type="evidence" value="ECO:0007669"/>
    <property type="project" value="UniProtKB-KW"/>
</dbReference>
<dbReference type="Gene3D" id="3.40.50.10440">
    <property type="entry name" value="Dihydroxyacetone kinase, domain 1"/>
    <property type="match status" value="1"/>
</dbReference>
<evidence type="ECO:0000256" key="7">
    <source>
        <dbReference type="ARBA" id="ARBA00022798"/>
    </source>
</evidence>
<evidence type="ECO:0000256" key="3">
    <source>
        <dbReference type="ARBA" id="ARBA00008757"/>
    </source>
</evidence>
<dbReference type="InterPro" id="IPR004007">
    <property type="entry name" value="DhaL_dom"/>
</dbReference>
<dbReference type="UniPathway" id="UPA00617">
    <property type="reaction ID" value="UER00669"/>
</dbReference>
<keyword evidence="7" id="KW-0319">Glycerol metabolism</keyword>
<dbReference type="NCBIfam" id="TIGR02361">
    <property type="entry name" value="dak_ATP"/>
    <property type="match status" value="1"/>
</dbReference>
<sequence>MSSKHYFPETAVNTLVPRFLTSLTRANPSLTLIPSYRVVLNSTASRSHVTLISGGGSGHEPAWSGYVGDGLLTAVACGDIFASPSMKQVLAAIAACPSDKGCILLITNYTGDKLHFGLAAEKAMERGWVERGKCVVLPATDDVSIGRSKSQKVGRRGLAGNVITMKILGAAAAKEYSFEQLVKIGKAVNEQLVSIGSALDHCHVPGRQNHEEIGDDVCVVGAGIHNEPAVEKVSPIPSVEGLISRLLDLICDQNDTERAFVKFDKGDDNVLLINNYGGLSPLELGALTEEVLTQLEKNWDIKPTKIYTGPFETSLNGPGFSVTLCNLTTAAKESNTSVDELMDLLGAETKAPAWPNVLANSSTKTAKKDSPEVDIEKQAPVSADEDIQIDPEVLESAVRTACKRAIDAEPNLTKWDMIMGDGDCGEAVRDVSKAIIKIVDDGGAKSGSVQTLLQTMTNAVDDMGGTLGAIFGILLAAFSTSLRAQKSKAASDSKLIDLFAPALAEAVESLKQHTGARVGDRTVMDVLLPFADSLDNSRDLETAVRKAESAAEGTKELKAGFGRASYVGGVEEKEKVPDPGAWALFEIVKGLLEGGKQR</sequence>
<dbReference type="Proteomes" id="UP000178129">
    <property type="component" value="Unassembled WGS sequence"/>
</dbReference>
<comment type="similarity">
    <text evidence="3">Belongs to the dihydroxyacetone kinase (DAK) family.</text>
</comment>
<dbReference type="Pfam" id="PF02734">
    <property type="entry name" value="Dak2"/>
    <property type="match status" value="1"/>
</dbReference>
<feature type="domain" description="DhaL" evidence="13">
    <location>
        <begin position="392"/>
        <end position="593"/>
    </location>
</feature>
<keyword evidence="5" id="KW-0547">Nucleotide-binding</keyword>
<dbReference type="InParanoid" id="A0A1E1KJF9"/>
<evidence type="ECO:0000313" key="15">
    <source>
        <dbReference type="EMBL" id="CZS98166.1"/>
    </source>
</evidence>
<dbReference type="SUPFAM" id="SSF82549">
    <property type="entry name" value="DAK1/DegV-like"/>
    <property type="match status" value="1"/>
</dbReference>
<dbReference type="GO" id="GO:0004371">
    <property type="term" value="F:glycerone kinase activity"/>
    <property type="evidence" value="ECO:0007669"/>
    <property type="project" value="UniProtKB-EC"/>
</dbReference>
<dbReference type="SMART" id="SM01120">
    <property type="entry name" value="Dak2"/>
    <property type="match status" value="1"/>
</dbReference>
<keyword evidence="6 15" id="KW-0418">Kinase</keyword>
<feature type="binding site" evidence="12">
    <location>
        <begin position="56"/>
        <end position="59"/>
    </location>
    <ligand>
        <name>substrate</name>
    </ligand>
</feature>
<evidence type="ECO:0000256" key="4">
    <source>
        <dbReference type="ARBA" id="ARBA00022679"/>
    </source>
</evidence>
<dbReference type="GO" id="GO:0019588">
    <property type="term" value="P:anaerobic glycerol catabolic process"/>
    <property type="evidence" value="ECO:0007669"/>
    <property type="project" value="UniProtKB-UniPathway"/>
</dbReference>
<evidence type="ECO:0000256" key="2">
    <source>
        <dbReference type="ARBA" id="ARBA00004778"/>
    </source>
</evidence>
<evidence type="ECO:0000256" key="10">
    <source>
        <dbReference type="ARBA" id="ARBA00048898"/>
    </source>
</evidence>
<dbReference type="Gene3D" id="3.30.1180.20">
    <property type="entry name" value="Dihydroxyacetone kinase, domain 2"/>
    <property type="match status" value="1"/>
</dbReference>
<comment type="catalytic activity">
    <reaction evidence="9">
        <text>D-glyceraldehyde + ATP = D-glyceraldehyde 3-phosphate + ADP + H(+)</text>
        <dbReference type="Rhea" id="RHEA:13941"/>
        <dbReference type="ChEBI" id="CHEBI:15378"/>
        <dbReference type="ChEBI" id="CHEBI:17378"/>
        <dbReference type="ChEBI" id="CHEBI:30616"/>
        <dbReference type="ChEBI" id="CHEBI:59776"/>
        <dbReference type="ChEBI" id="CHEBI:456216"/>
        <dbReference type="EC" id="2.7.1.28"/>
    </reaction>
</comment>
<feature type="domain" description="DhaK" evidence="14">
    <location>
        <begin position="11"/>
        <end position="354"/>
    </location>
</feature>
<dbReference type="PANTHER" id="PTHR28629">
    <property type="entry name" value="TRIOKINASE/FMN CYCLASE"/>
    <property type="match status" value="1"/>
</dbReference>